<organism evidence="1 2">
    <name type="scientific">Oedothorax gibbosus</name>
    <dbReference type="NCBI Taxonomy" id="931172"/>
    <lineage>
        <taxon>Eukaryota</taxon>
        <taxon>Metazoa</taxon>
        <taxon>Ecdysozoa</taxon>
        <taxon>Arthropoda</taxon>
        <taxon>Chelicerata</taxon>
        <taxon>Arachnida</taxon>
        <taxon>Araneae</taxon>
        <taxon>Araneomorphae</taxon>
        <taxon>Entelegynae</taxon>
        <taxon>Araneoidea</taxon>
        <taxon>Linyphiidae</taxon>
        <taxon>Erigoninae</taxon>
        <taxon>Oedothorax</taxon>
    </lineage>
</organism>
<gene>
    <name evidence="1" type="ORF">JTE90_004244</name>
</gene>
<protein>
    <submittedName>
        <fullName evidence="1">Uncharacterized protein</fullName>
    </submittedName>
</protein>
<sequence length="155" mass="17928">MATHVVTVQEIIETASDLYSQLEEKAKSLKDQKPNDAELIQKAREHVEDLFQSSAEADSCLEDEEELLGIFGRIEGKFLNQRDEVKKGFKELDKDKRKEVIKFWKAVADFLGDVLNWLGFMFNYVLEKIRKGCKIVKDAVSGLFKTIYDFLKNIF</sequence>
<proteinExistence type="predicted"/>
<evidence type="ECO:0000313" key="2">
    <source>
        <dbReference type="Proteomes" id="UP000827092"/>
    </source>
</evidence>
<evidence type="ECO:0000313" key="1">
    <source>
        <dbReference type="EMBL" id="KAG8173605.1"/>
    </source>
</evidence>
<dbReference type="AlphaFoldDB" id="A0AAV6TP26"/>
<comment type="caution">
    <text evidence="1">The sequence shown here is derived from an EMBL/GenBank/DDBJ whole genome shotgun (WGS) entry which is preliminary data.</text>
</comment>
<dbReference type="Proteomes" id="UP000827092">
    <property type="component" value="Unassembled WGS sequence"/>
</dbReference>
<accession>A0AAV6TP26</accession>
<reference evidence="1 2" key="1">
    <citation type="journal article" date="2022" name="Nat. Ecol. Evol.">
        <title>A masculinizing supergene underlies an exaggerated male reproductive morph in a spider.</title>
        <authorList>
            <person name="Hendrickx F."/>
            <person name="De Corte Z."/>
            <person name="Sonet G."/>
            <person name="Van Belleghem S.M."/>
            <person name="Kostlbacher S."/>
            <person name="Vangestel C."/>
        </authorList>
    </citation>
    <scope>NUCLEOTIDE SEQUENCE [LARGE SCALE GENOMIC DNA]</scope>
    <source>
        <strain evidence="1">W744_W776</strain>
    </source>
</reference>
<dbReference type="EMBL" id="JAFNEN010001611">
    <property type="protein sequence ID" value="KAG8173605.1"/>
    <property type="molecule type" value="Genomic_DNA"/>
</dbReference>
<name>A0AAV6TP26_9ARAC</name>
<keyword evidence="2" id="KW-1185">Reference proteome</keyword>